<dbReference type="InterPro" id="IPR029044">
    <property type="entry name" value="Nucleotide-diphossugar_trans"/>
</dbReference>
<evidence type="ECO:0000256" key="2">
    <source>
        <dbReference type="ARBA" id="ARBA00012387"/>
    </source>
</evidence>
<dbReference type="InterPro" id="IPR049577">
    <property type="entry name" value="GMPP_N"/>
</dbReference>
<dbReference type="SUPFAM" id="SSF53448">
    <property type="entry name" value="Nucleotide-diphospho-sugar transferases"/>
    <property type="match status" value="1"/>
</dbReference>
<dbReference type="EMBL" id="CADCVW010000029">
    <property type="protein sequence ID" value="CAA9489237.1"/>
    <property type="molecule type" value="Genomic_DNA"/>
</dbReference>
<dbReference type="PANTHER" id="PTHR46390">
    <property type="entry name" value="MANNOSE-1-PHOSPHATE GUANYLYLTRANSFERASE"/>
    <property type="match status" value="1"/>
</dbReference>
<evidence type="ECO:0000256" key="8">
    <source>
        <dbReference type="RuleBase" id="RU004190"/>
    </source>
</evidence>
<dbReference type="GO" id="GO:0005525">
    <property type="term" value="F:GTP binding"/>
    <property type="evidence" value="ECO:0007669"/>
    <property type="project" value="UniProtKB-KW"/>
</dbReference>
<dbReference type="InterPro" id="IPR054566">
    <property type="entry name" value="ManC/GMP-like_b-helix"/>
</dbReference>
<dbReference type="InterPro" id="IPR005835">
    <property type="entry name" value="NTP_transferase_dom"/>
</dbReference>
<evidence type="ECO:0000259" key="10">
    <source>
        <dbReference type="Pfam" id="PF22640"/>
    </source>
</evidence>
<dbReference type="NCBIfam" id="TIGR01479">
    <property type="entry name" value="GMP_PMI"/>
    <property type="match status" value="1"/>
</dbReference>
<protein>
    <recommendedName>
        <fullName evidence="2">mannose-1-phosphate guanylyltransferase</fullName>
        <ecNumber evidence="2">2.7.7.13</ecNumber>
    </recommendedName>
</protein>
<dbReference type="EC" id="2.7.7.13" evidence="2"/>
<dbReference type="GO" id="GO:0016853">
    <property type="term" value="F:isomerase activity"/>
    <property type="evidence" value="ECO:0007669"/>
    <property type="project" value="UniProtKB-KW"/>
</dbReference>
<proteinExistence type="inferred from homology"/>
<dbReference type="Pfam" id="PF00483">
    <property type="entry name" value="NTP_transferase"/>
    <property type="match status" value="1"/>
</dbReference>
<evidence type="ECO:0000256" key="7">
    <source>
        <dbReference type="ARBA" id="ARBA00047343"/>
    </source>
</evidence>
<dbReference type="Gene3D" id="3.90.550.10">
    <property type="entry name" value="Spore Coat Polysaccharide Biosynthesis Protein SpsA, Chain A"/>
    <property type="match status" value="1"/>
</dbReference>
<dbReference type="AlphaFoldDB" id="A0A6J4S8X1"/>
<feature type="domain" description="MannoseP isomerase/GMP-like beta-helix" evidence="10">
    <location>
        <begin position="299"/>
        <end position="352"/>
    </location>
</feature>
<dbReference type="FunFam" id="3.90.550.10:FF:000046">
    <property type="entry name" value="Mannose-1-phosphate guanylyltransferase (GDP)"/>
    <property type="match status" value="1"/>
</dbReference>
<dbReference type="GO" id="GO:0004475">
    <property type="term" value="F:mannose-1-phosphate guanylyltransferase (GTP) activity"/>
    <property type="evidence" value="ECO:0007669"/>
    <property type="project" value="UniProtKB-EC"/>
</dbReference>
<evidence type="ECO:0000313" key="11">
    <source>
        <dbReference type="EMBL" id="CAA9489237.1"/>
    </source>
</evidence>
<evidence type="ECO:0000256" key="4">
    <source>
        <dbReference type="ARBA" id="ARBA00022695"/>
    </source>
</evidence>
<dbReference type="CDD" id="cd02509">
    <property type="entry name" value="GDP-M1P_Guanylyltransferase"/>
    <property type="match status" value="1"/>
</dbReference>
<feature type="domain" description="Nucleotidyl transferase" evidence="9">
    <location>
        <begin position="12"/>
        <end position="288"/>
    </location>
</feature>
<keyword evidence="6" id="KW-0342">GTP-binding</keyword>
<keyword evidence="5" id="KW-0547">Nucleotide-binding</keyword>
<keyword evidence="3 11" id="KW-0808">Transferase</keyword>
<evidence type="ECO:0000256" key="3">
    <source>
        <dbReference type="ARBA" id="ARBA00022679"/>
    </source>
</evidence>
<comment type="catalytic activity">
    <reaction evidence="7">
        <text>alpha-D-mannose 1-phosphate + GTP + H(+) = GDP-alpha-D-mannose + diphosphate</text>
        <dbReference type="Rhea" id="RHEA:15229"/>
        <dbReference type="ChEBI" id="CHEBI:15378"/>
        <dbReference type="ChEBI" id="CHEBI:33019"/>
        <dbReference type="ChEBI" id="CHEBI:37565"/>
        <dbReference type="ChEBI" id="CHEBI:57527"/>
        <dbReference type="ChEBI" id="CHEBI:58409"/>
        <dbReference type="EC" id="2.7.7.13"/>
    </reaction>
</comment>
<name>A0A6J4S8X1_9SPHN</name>
<keyword evidence="4 11" id="KW-0548">Nucleotidyltransferase</keyword>
<sequence length="362" mass="38105">MPENTTRADIVPVILSGGAGTRLWPLSRPAAPKQLLPLAGERTMLEETLARAAPVHGFAAPLIVLNARHADTVEHQTANVIGIDAGHRLLLEPEGRSTAPAIALAALACPTDALLLVMPSDHLVRSPAAFHAAVDRAAPLARDGWLVTFGIEPDAPHTGYGYIRRGTEIAPGAYAVAEFVEKPDRRTATAYVASGDYAWNGGIFLFRADRILEELGRHQPDALRAAEAAMAGEPRDAARLRPDAAAFRRAPGISIDYAVMERAGRVAVVPVDMGWSDVGSWDALHAVSLPDEMGNAIEGDAVALDSHNCLVRSTGPLVAALGVSNLIVVATPDAVLVLPRGRSEEVKSLIAALQAAEHPALG</sequence>
<gene>
    <name evidence="11" type="ORF">AVDCRST_MAG39-658</name>
</gene>
<reference evidence="11" key="1">
    <citation type="submission" date="2020-02" db="EMBL/GenBank/DDBJ databases">
        <authorList>
            <person name="Meier V. D."/>
        </authorList>
    </citation>
    <scope>NUCLEOTIDE SEQUENCE</scope>
    <source>
        <strain evidence="11">AVDCRST_MAG39</strain>
    </source>
</reference>
<evidence type="ECO:0000256" key="5">
    <source>
        <dbReference type="ARBA" id="ARBA00022741"/>
    </source>
</evidence>
<comment type="similarity">
    <text evidence="1 8">Belongs to the mannose-6-phosphate isomerase type 2 family.</text>
</comment>
<dbReference type="PANTHER" id="PTHR46390:SF1">
    <property type="entry name" value="MANNOSE-1-PHOSPHATE GUANYLYLTRANSFERASE"/>
    <property type="match status" value="1"/>
</dbReference>
<evidence type="ECO:0000256" key="1">
    <source>
        <dbReference type="ARBA" id="ARBA00006115"/>
    </source>
</evidence>
<accession>A0A6J4S8X1</accession>
<evidence type="ECO:0000256" key="6">
    <source>
        <dbReference type="ARBA" id="ARBA00023134"/>
    </source>
</evidence>
<keyword evidence="11" id="KW-0413">Isomerase</keyword>
<dbReference type="InterPro" id="IPR006375">
    <property type="entry name" value="Man1P_GuaTrfase/Man6P_Isoase"/>
</dbReference>
<dbReference type="Pfam" id="PF22640">
    <property type="entry name" value="ManC_GMP_beta-helix"/>
    <property type="match status" value="1"/>
</dbReference>
<evidence type="ECO:0000259" key="9">
    <source>
        <dbReference type="Pfam" id="PF00483"/>
    </source>
</evidence>
<dbReference type="InterPro" id="IPR051161">
    <property type="entry name" value="Mannose-6P_isomerase_type2"/>
</dbReference>
<dbReference type="GO" id="GO:0009298">
    <property type="term" value="P:GDP-mannose biosynthetic process"/>
    <property type="evidence" value="ECO:0007669"/>
    <property type="project" value="TreeGrafter"/>
</dbReference>
<dbReference type="GO" id="GO:0000271">
    <property type="term" value="P:polysaccharide biosynthetic process"/>
    <property type="evidence" value="ECO:0007669"/>
    <property type="project" value="InterPro"/>
</dbReference>
<dbReference type="SUPFAM" id="SSF159283">
    <property type="entry name" value="Guanosine diphospho-D-mannose pyrophosphorylase/mannose-6-phosphate isomerase linker domain"/>
    <property type="match status" value="1"/>
</dbReference>
<organism evidence="11">
    <name type="scientific">uncultured Sphingomonadaceae bacterium</name>
    <dbReference type="NCBI Taxonomy" id="169976"/>
    <lineage>
        <taxon>Bacteria</taxon>
        <taxon>Pseudomonadati</taxon>
        <taxon>Pseudomonadota</taxon>
        <taxon>Alphaproteobacteria</taxon>
        <taxon>Sphingomonadales</taxon>
        <taxon>Sphingomonadaceae</taxon>
        <taxon>environmental samples</taxon>
    </lineage>
</organism>